<dbReference type="PANTHER" id="PTHR46601:SF2">
    <property type="entry name" value="UBIQUITIN-LIKE PROTEASE FAMILY PROFILE DOMAIN-CONTAINING PROTEIN"/>
    <property type="match status" value="1"/>
</dbReference>
<dbReference type="AlphaFoldDB" id="A0A816YFW2"/>
<gene>
    <name evidence="1" type="ORF">MBJ925_LOCUS33122</name>
</gene>
<comment type="caution">
    <text evidence="1">The sequence shown here is derived from an EMBL/GenBank/DDBJ whole genome shotgun (WGS) entry which is preliminary data.</text>
</comment>
<dbReference type="EMBL" id="CAJNRE010018094">
    <property type="protein sequence ID" value="CAF2161454.1"/>
    <property type="molecule type" value="Genomic_DNA"/>
</dbReference>
<name>A0A816YFW2_9BILA</name>
<organism evidence="1 2">
    <name type="scientific">Rotaria magnacalcarata</name>
    <dbReference type="NCBI Taxonomy" id="392030"/>
    <lineage>
        <taxon>Eukaryota</taxon>
        <taxon>Metazoa</taxon>
        <taxon>Spiralia</taxon>
        <taxon>Gnathifera</taxon>
        <taxon>Rotifera</taxon>
        <taxon>Eurotatoria</taxon>
        <taxon>Bdelloidea</taxon>
        <taxon>Philodinida</taxon>
        <taxon>Philodinidae</taxon>
        <taxon>Rotaria</taxon>
    </lineage>
</organism>
<dbReference type="PANTHER" id="PTHR46601">
    <property type="entry name" value="ULP_PROTEASE DOMAIN-CONTAINING PROTEIN"/>
    <property type="match status" value="1"/>
</dbReference>
<sequence length="474" mass="55225">MASKKYRDKLKLQRFNNQQSTTYKSRQSFGKAVKRTFQSLPKDPSKRVDVIHHIAQVLNVIPATKHHKREQRSLSNALKELVIKFYNRDDVSYQMPGKWDCITVENDGKKITLQKRILLYSIRETYQLFIADKNDPNINLSKTSFSDLRPLNMLVQSHMSHRSYLCVYHENMNLLLKALSKQIQCPDLNTLQAFSLALVCDEEDEKCVSKKEIKWYQWILNEGFAKKQEFNDTIQQCLADLQEKIKPFLWHVFIKRQQASYFEQMKPSKNDETVCLQVDFSEDFRMDIQDAIQGSYYSKKSVSLFTSHVWCSSQGFSFVYVLDNCTHDKYCISTILNQLFDEIKKNSKICKTFMFFSDGAAQQFKQRFLFRNLCRLADLFKIELYWHYFATSHGKGMVDGLGATVKRLVYSAILAGQHCNSAADFVVIAKSKANAIEISEIKTDFIDDSMAKMEPIFKSVKPILETKKIHSIKY</sequence>
<evidence type="ECO:0000313" key="2">
    <source>
        <dbReference type="Proteomes" id="UP000663824"/>
    </source>
</evidence>
<reference evidence="1" key="1">
    <citation type="submission" date="2021-02" db="EMBL/GenBank/DDBJ databases">
        <authorList>
            <person name="Nowell W R."/>
        </authorList>
    </citation>
    <scope>NUCLEOTIDE SEQUENCE</scope>
</reference>
<protein>
    <submittedName>
        <fullName evidence="1">Uncharacterized protein</fullName>
    </submittedName>
</protein>
<proteinExistence type="predicted"/>
<evidence type="ECO:0000313" key="1">
    <source>
        <dbReference type="EMBL" id="CAF2161454.1"/>
    </source>
</evidence>
<accession>A0A816YFW2</accession>
<dbReference type="Proteomes" id="UP000663824">
    <property type="component" value="Unassembled WGS sequence"/>
</dbReference>